<reference evidence="1 2" key="1">
    <citation type="journal article" date="2013" name="Nature">
        <title>Insights into bilaterian evolution from three spiralian genomes.</title>
        <authorList>
            <person name="Simakov O."/>
            <person name="Marletaz F."/>
            <person name="Cho S.J."/>
            <person name="Edsinger-Gonzales E."/>
            <person name="Havlak P."/>
            <person name="Hellsten U."/>
            <person name="Kuo D.H."/>
            <person name="Larsson T."/>
            <person name="Lv J."/>
            <person name="Arendt D."/>
            <person name="Savage R."/>
            <person name="Osoegawa K."/>
            <person name="de Jong P."/>
            <person name="Grimwood J."/>
            <person name="Chapman J.A."/>
            <person name="Shapiro H."/>
            <person name="Aerts A."/>
            <person name="Otillar R.P."/>
            <person name="Terry A.Y."/>
            <person name="Boore J.L."/>
            <person name="Grigoriev I.V."/>
            <person name="Lindberg D.R."/>
            <person name="Seaver E.C."/>
            <person name="Weisblat D.A."/>
            <person name="Putnam N.H."/>
            <person name="Rokhsar D.S."/>
        </authorList>
    </citation>
    <scope>NUCLEOTIDE SEQUENCE [LARGE SCALE GENOMIC DNA]</scope>
</reference>
<evidence type="ECO:0000313" key="1">
    <source>
        <dbReference type="EMBL" id="ESO86319.1"/>
    </source>
</evidence>
<proteinExistence type="predicted"/>
<accession>V4BBB7</accession>
<dbReference type="CTD" id="20240536"/>
<dbReference type="OrthoDB" id="8912020at2759"/>
<sequence length="192" mass="22023">MASKPDVTLLVKRNTVKVQINDHQKYKAIEVIRFIEDQLGEDSVLACVPGRDFFDVTLINHDVAKNLANDGLLADGAGFHCKFIESRIKVVSFMNIPVYINDKDILSKLKFWGVIPVGEINRKCFDFQGKRKYDGTRFLKVEFPKEVASLPYATTFDGVSYAVRHNDQEKVRTWIILYRHYIEVGHWALSAD</sequence>
<keyword evidence="2" id="KW-1185">Reference proteome</keyword>
<dbReference type="EMBL" id="KB203083">
    <property type="protein sequence ID" value="ESO86319.1"/>
    <property type="molecule type" value="Genomic_DNA"/>
</dbReference>
<dbReference type="KEGG" id="lgi:LOTGIDRAFT_167130"/>
<dbReference type="AlphaFoldDB" id="V4BBB7"/>
<protein>
    <submittedName>
        <fullName evidence="1">Uncharacterized protein</fullName>
    </submittedName>
</protein>
<evidence type="ECO:0000313" key="2">
    <source>
        <dbReference type="Proteomes" id="UP000030746"/>
    </source>
</evidence>
<dbReference type="HOGENOM" id="CLU_060421_1_0_1"/>
<organism evidence="1 2">
    <name type="scientific">Lottia gigantea</name>
    <name type="common">Giant owl limpet</name>
    <dbReference type="NCBI Taxonomy" id="225164"/>
    <lineage>
        <taxon>Eukaryota</taxon>
        <taxon>Metazoa</taxon>
        <taxon>Spiralia</taxon>
        <taxon>Lophotrochozoa</taxon>
        <taxon>Mollusca</taxon>
        <taxon>Gastropoda</taxon>
        <taxon>Patellogastropoda</taxon>
        <taxon>Lottioidea</taxon>
        <taxon>Lottiidae</taxon>
        <taxon>Lottia</taxon>
    </lineage>
</organism>
<name>V4BBB7_LOTGI</name>
<dbReference type="GeneID" id="20240536"/>
<dbReference type="Proteomes" id="UP000030746">
    <property type="component" value="Unassembled WGS sequence"/>
</dbReference>
<gene>
    <name evidence="1" type="ORF">LOTGIDRAFT_167130</name>
</gene>
<dbReference type="RefSeq" id="XP_009062863.1">
    <property type="nucleotide sequence ID" value="XM_009064615.1"/>
</dbReference>